<name>A0A1S1N0M1_9GAMM</name>
<gene>
    <name evidence="2" type="ORF">BET10_07340</name>
</gene>
<dbReference type="AlphaFoldDB" id="A0A1S1N0M1"/>
<dbReference type="RefSeq" id="WP_070983935.1">
    <property type="nucleotide sequence ID" value="NZ_MKJU01000022.1"/>
</dbReference>
<evidence type="ECO:0000256" key="1">
    <source>
        <dbReference type="SAM" id="Phobius"/>
    </source>
</evidence>
<protein>
    <submittedName>
        <fullName evidence="2">Uncharacterized protein</fullName>
    </submittedName>
</protein>
<feature type="transmembrane region" description="Helical" evidence="1">
    <location>
        <begin position="6"/>
        <end position="28"/>
    </location>
</feature>
<organism evidence="2 3">
    <name type="scientific">Pseudoalteromonas amylolytica</name>
    <dbReference type="NCBI Taxonomy" id="1859457"/>
    <lineage>
        <taxon>Bacteria</taxon>
        <taxon>Pseudomonadati</taxon>
        <taxon>Pseudomonadota</taxon>
        <taxon>Gammaproteobacteria</taxon>
        <taxon>Alteromonadales</taxon>
        <taxon>Pseudoalteromonadaceae</taxon>
        <taxon>Pseudoalteromonas</taxon>
    </lineage>
</organism>
<keyword evidence="1" id="KW-0472">Membrane</keyword>
<evidence type="ECO:0000313" key="2">
    <source>
        <dbReference type="EMBL" id="OHU92133.1"/>
    </source>
</evidence>
<dbReference type="EMBL" id="MKJU01000022">
    <property type="protein sequence ID" value="OHU92133.1"/>
    <property type="molecule type" value="Genomic_DNA"/>
</dbReference>
<dbReference type="OrthoDB" id="6401033at2"/>
<evidence type="ECO:0000313" key="3">
    <source>
        <dbReference type="Proteomes" id="UP000179786"/>
    </source>
</evidence>
<proteinExistence type="predicted"/>
<dbReference type="Proteomes" id="UP000179786">
    <property type="component" value="Unassembled WGS sequence"/>
</dbReference>
<sequence>MSQTEILALWGAVTGTIGTIAGVLGLWLRFRQHGMDRPKLMCDSSFGFESPSRPTHKITIRSVGRRPVAIDQIKYFIIPRIWSHRLTKRFQHKKGRWIWVQSPKKTIKLGECEKAEVSVSLPDSISITEIYKVAVVDQTGKEWPVKWAAISKLKKIATEEILEEFAEENDKRIVSAIGYRLGTRYFLETKFNTKPGRTGAPCGRSFWFLDIKKYQEKLQNVKSIQAIEFLSGKSEEIQ</sequence>
<keyword evidence="1" id="KW-0812">Transmembrane</keyword>
<accession>A0A1S1N0M1</accession>
<keyword evidence="1" id="KW-1133">Transmembrane helix</keyword>
<comment type="caution">
    <text evidence="2">The sequence shown here is derived from an EMBL/GenBank/DDBJ whole genome shotgun (WGS) entry which is preliminary data.</text>
</comment>
<reference evidence="2 3" key="1">
    <citation type="submission" date="2016-09" db="EMBL/GenBank/DDBJ databases">
        <title>Pseudoalteromonas amylolytica sp. nov., isolated from the surface seawater.</title>
        <authorList>
            <person name="Wu Y.-H."/>
            <person name="Cheng H."/>
            <person name="Jin X.-B."/>
            <person name="Wang C.-S."/>
            <person name="Xu X.-W."/>
        </authorList>
    </citation>
    <scope>NUCLEOTIDE SEQUENCE [LARGE SCALE GENOMIC DNA]</scope>
    <source>
        <strain evidence="2 3">JW1</strain>
    </source>
</reference>
<keyword evidence="3" id="KW-1185">Reference proteome</keyword>